<evidence type="ECO:0000313" key="3">
    <source>
        <dbReference type="Proteomes" id="UP000183954"/>
    </source>
</evidence>
<feature type="transmembrane region" description="Helical" evidence="1">
    <location>
        <begin position="149"/>
        <end position="171"/>
    </location>
</feature>
<dbReference type="STRING" id="1121420.SAMN02746098_03560"/>
<dbReference type="RefSeq" id="WP_073031053.1">
    <property type="nucleotide sequence ID" value="NZ_FQXJ01000014.1"/>
</dbReference>
<dbReference type="EMBL" id="FQXJ01000014">
    <property type="protein sequence ID" value="SHI26766.1"/>
    <property type="molecule type" value="Genomic_DNA"/>
</dbReference>
<keyword evidence="1" id="KW-0812">Transmembrane</keyword>
<feature type="transmembrane region" description="Helical" evidence="1">
    <location>
        <begin position="69"/>
        <end position="89"/>
    </location>
</feature>
<evidence type="ECO:0000256" key="1">
    <source>
        <dbReference type="SAM" id="Phobius"/>
    </source>
</evidence>
<organism evidence="2 3">
    <name type="scientific">Desulfosporosinus lacus DSM 15449</name>
    <dbReference type="NCBI Taxonomy" id="1121420"/>
    <lineage>
        <taxon>Bacteria</taxon>
        <taxon>Bacillati</taxon>
        <taxon>Bacillota</taxon>
        <taxon>Clostridia</taxon>
        <taxon>Eubacteriales</taxon>
        <taxon>Desulfitobacteriaceae</taxon>
        <taxon>Desulfosporosinus</taxon>
    </lineage>
</organism>
<reference evidence="3" key="1">
    <citation type="submission" date="2016-11" db="EMBL/GenBank/DDBJ databases">
        <authorList>
            <person name="Varghese N."/>
            <person name="Submissions S."/>
        </authorList>
    </citation>
    <scope>NUCLEOTIDE SEQUENCE [LARGE SCALE GENOMIC DNA]</scope>
    <source>
        <strain evidence="3">DSM 15449</strain>
    </source>
</reference>
<gene>
    <name evidence="2" type="ORF">SAMN02746098_03560</name>
</gene>
<feature type="transmembrane region" description="Helical" evidence="1">
    <location>
        <begin position="272"/>
        <end position="297"/>
    </location>
</feature>
<feature type="transmembrane region" description="Helical" evidence="1">
    <location>
        <begin position="178"/>
        <end position="198"/>
    </location>
</feature>
<feature type="transmembrane region" description="Helical" evidence="1">
    <location>
        <begin position="309"/>
        <end position="328"/>
    </location>
</feature>
<feature type="transmembrane region" description="Helical" evidence="1">
    <location>
        <begin position="238"/>
        <end position="260"/>
    </location>
</feature>
<dbReference type="AlphaFoldDB" id="A0A1M5ZRQ1"/>
<keyword evidence="1" id="KW-1133">Transmembrane helix</keyword>
<proteinExistence type="predicted"/>
<accession>A0A1M5ZRQ1</accession>
<keyword evidence="3" id="KW-1185">Reference proteome</keyword>
<protein>
    <submittedName>
        <fullName evidence="2">ABC-2 type transport system permease protein</fullName>
    </submittedName>
</protein>
<keyword evidence="1" id="KW-0472">Membrane</keyword>
<dbReference type="Proteomes" id="UP000183954">
    <property type="component" value="Unassembled WGS sequence"/>
</dbReference>
<feature type="transmembrane region" description="Helical" evidence="1">
    <location>
        <begin position="20"/>
        <end position="37"/>
    </location>
</feature>
<feature type="transmembrane region" description="Helical" evidence="1">
    <location>
        <begin position="109"/>
        <end position="137"/>
    </location>
</feature>
<name>A0A1M5ZRQ1_9FIRM</name>
<evidence type="ECO:0000313" key="2">
    <source>
        <dbReference type="EMBL" id="SHI26766.1"/>
    </source>
</evidence>
<dbReference type="OrthoDB" id="1706490at2"/>
<feature type="transmembrane region" description="Helical" evidence="1">
    <location>
        <begin position="340"/>
        <end position="362"/>
    </location>
</feature>
<sequence>MTFKISLFNKTLILSDLKRFWWVSALYTLALMAYIPFSHLMKAMGMEVQNITWIQDTIDRMLSFSQDDVQAILICTVPVLMAALIFRYLQVDKSAVMMHSLPIKRSSHYASHCLAGFILLIIPAVLNSLIMILLDYFTVLGSFYTLPKIVTWLGLNIFFCLFFYSIAVLVGMFTGSSVAQIVFTYIIQILPIGIYVLLKFSLEQLLFGFGEVPYSLFIEDKYPLFLLFNSAFLRNPHMAGWLLAYILTAAAFLVLGWFVYKHRRLETAGDIIAFPAFYPAFKYGMTFCLMLVGGTYFCGASRQSLPMLILGYVIASALGYFVAEILIHKSFRVLHLYKGYLYYALVIVILLGGLSLDVSGFVKRVPSPEEVEKVYFGYNYNDWFYFEKEKNPEFLESRYQDSGYFEDNPPILLESQENIAGVIELQKHLIKERKREAGSSRYIIYTLKNGDYILRQYNINEADQSDAAFLKPIYESLEYKKLKFPAMRLVPEDIKLMSVRDDRSGKQPVNLTGTKDIRELTELLKNEGIKMSYEDMTSSRDSYMRISVLENNKRNEQNILVQSSFTSLLNWLKDKGYYDQFALHLEDIESVELEKVEDRAYSDNAATPSRVTINEREVIEELLNIDPSTNYISNDVSARFNIRNHVWSKRVSLEAGVSPKLKGYFAELEKDN</sequence>